<dbReference type="CDD" id="cd16891">
    <property type="entry name" value="CwlT-like"/>
    <property type="match status" value="1"/>
</dbReference>
<reference evidence="2 3" key="1">
    <citation type="submission" date="2016-10" db="EMBL/GenBank/DDBJ databases">
        <authorList>
            <person name="de Groot N.N."/>
        </authorList>
    </citation>
    <scope>NUCLEOTIDE SEQUENCE [LARGE SCALE GENOMIC DNA]</scope>
    <source>
        <strain evidence="2 3">CGMCC 1.6502</strain>
    </source>
</reference>
<dbReference type="InterPro" id="IPR023346">
    <property type="entry name" value="Lysozyme-like_dom_sf"/>
</dbReference>
<evidence type="ECO:0000313" key="3">
    <source>
        <dbReference type="Proteomes" id="UP000198694"/>
    </source>
</evidence>
<gene>
    <name evidence="2" type="ORF">SAMN05216243_2614</name>
</gene>
<sequence length="230" mass="25873">MPKYKMFPKSSMRHRIVKSGMKTLAVIIGVITCFVVLFTAYQYQVSDNRDRTGDKQLSQQVLDYQPLLQKYLKKHGLEDYTGILLALMMQESGGRGTDPMQSSESYCGAIGCIDDPELSVKQGVAHFAHVLGQADGDVRLALQSYNFGPGFIRYVNERGGKYTEELAVDYSAKMYEKLKSSIEFRCIREESKELNACYGDIKYVDAVLAYYEDAKTVTDGDKVLIAMNES</sequence>
<dbReference type="InterPro" id="IPR047194">
    <property type="entry name" value="CwlT-like_lysozyme"/>
</dbReference>
<evidence type="ECO:0000313" key="2">
    <source>
        <dbReference type="EMBL" id="SDK28538.1"/>
    </source>
</evidence>
<protein>
    <submittedName>
        <fullName evidence="2">Lysozyme-like</fullName>
    </submittedName>
</protein>
<dbReference type="EMBL" id="FNFL01000004">
    <property type="protein sequence ID" value="SDK28538.1"/>
    <property type="molecule type" value="Genomic_DNA"/>
</dbReference>
<keyword evidence="3" id="KW-1185">Reference proteome</keyword>
<organism evidence="2 3">
    <name type="scientific">Sediminibacillus albus</name>
    <dbReference type="NCBI Taxonomy" id="407036"/>
    <lineage>
        <taxon>Bacteria</taxon>
        <taxon>Bacillati</taxon>
        <taxon>Bacillota</taxon>
        <taxon>Bacilli</taxon>
        <taxon>Bacillales</taxon>
        <taxon>Bacillaceae</taxon>
        <taxon>Sediminibacillus</taxon>
    </lineage>
</organism>
<dbReference type="SUPFAM" id="SSF53955">
    <property type="entry name" value="Lysozyme-like"/>
    <property type="match status" value="1"/>
</dbReference>
<dbReference type="RefSeq" id="WP_245690140.1">
    <property type="nucleotide sequence ID" value="NZ_FNFL01000004.1"/>
</dbReference>
<dbReference type="STRING" id="407036.SAMN05216243_2614"/>
<dbReference type="Gene3D" id="1.10.530.10">
    <property type="match status" value="1"/>
</dbReference>
<dbReference type="Proteomes" id="UP000198694">
    <property type="component" value="Unassembled WGS sequence"/>
</dbReference>
<dbReference type="AlphaFoldDB" id="A0A1G9AMK6"/>
<accession>A0A1G9AMK6</accession>
<name>A0A1G9AMK6_9BACI</name>
<evidence type="ECO:0000259" key="1">
    <source>
        <dbReference type="Pfam" id="PF13702"/>
    </source>
</evidence>
<dbReference type="Pfam" id="PF13702">
    <property type="entry name" value="Lysozyme_like"/>
    <property type="match status" value="1"/>
</dbReference>
<proteinExistence type="predicted"/>
<feature type="domain" description="CwlT-like lysozyme" evidence="1">
    <location>
        <begin position="58"/>
        <end position="210"/>
    </location>
</feature>